<feature type="region of interest" description="Disordered" evidence="1">
    <location>
        <begin position="57"/>
        <end position="83"/>
    </location>
</feature>
<proteinExistence type="predicted"/>
<name>A0A4V0YKP2_9PSED</name>
<protein>
    <submittedName>
        <fullName evidence="2">Uncharacterized protein</fullName>
    </submittedName>
</protein>
<evidence type="ECO:0000256" key="1">
    <source>
        <dbReference type="SAM" id="MobiDB-lite"/>
    </source>
</evidence>
<gene>
    <name evidence="2" type="ORF">CUN61_29515</name>
</gene>
<evidence type="ECO:0000313" key="2">
    <source>
        <dbReference type="EMBL" id="QAY87834.1"/>
    </source>
</evidence>
<dbReference type="EMBL" id="CP024767">
    <property type="protein sequence ID" value="QAY87834.1"/>
    <property type="molecule type" value="Genomic_DNA"/>
</dbReference>
<reference evidence="2 3" key="1">
    <citation type="submission" date="2017-11" db="EMBL/GenBank/DDBJ databases">
        <title>Genome sequence of Pseudomonas arsenicoxydans ACM1.</title>
        <authorList>
            <person name="Nascimento F.X."/>
        </authorList>
    </citation>
    <scope>NUCLEOTIDE SEQUENCE [LARGE SCALE GENOMIC DNA]</scope>
    <source>
        <strain evidence="2 3">ACM1</strain>
    </source>
</reference>
<keyword evidence="3" id="KW-1185">Reference proteome</keyword>
<sequence>MVGYQAAIAGKPAPTGFGVHLQENGRLAGRHRWQASSHRGSMYTCKRSVGCQAAIAGKSDRRTAAPTINRGTRPLLTTQQAER</sequence>
<organism evidence="2 3">
    <name type="scientific">Pseudomonas arsenicoxydans</name>
    <dbReference type="NCBI Taxonomy" id="702115"/>
    <lineage>
        <taxon>Bacteria</taxon>
        <taxon>Pseudomonadati</taxon>
        <taxon>Pseudomonadota</taxon>
        <taxon>Gammaproteobacteria</taxon>
        <taxon>Pseudomonadales</taxon>
        <taxon>Pseudomonadaceae</taxon>
        <taxon>Pseudomonas</taxon>
    </lineage>
</organism>
<dbReference type="Proteomes" id="UP000291121">
    <property type="component" value="Chromosome"/>
</dbReference>
<evidence type="ECO:0000313" key="3">
    <source>
        <dbReference type="Proteomes" id="UP000291121"/>
    </source>
</evidence>
<dbReference type="AlphaFoldDB" id="A0A4V0YKP2"/>
<accession>A0A4V0YKP2</accession>